<feature type="region of interest" description="Disordered" evidence="2">
    <location>
        <begin position="37"/>
        <end position="57"/>
    </location>
</feature>
<proteinExistence type="predicted"/>
<feature type="repeat" description="TPR" evidence="1">
    <location>
        <begin position="113"/>
        <end position="146"/>
    </location>
</feature>
<reference evidence="4" key="1">
    <citation type="submission" date="2022-03" db="EMBL/GenBank/DDBJ databases">
        <title>Fererhizobium litorale gen. nov., sp. nov., isolated from sandy sediments of the Sea of Japan seashore.</title>
        <authorList>
            <person name="Romanenko L."/>
            <person name="Kurilenko V."/>
            <person name="Otstavnykh N."/>
            <person name="Svetashev V."/>
            <person name="Tekutyeva L."/>
            <person name="Isaeva M."/>
            <person name="Mikhailov V."/>
        </authorList>
    </citation>
    <scope>NUCLEOTIDE SEQUENCE</scope>
    <source>
        <strain evidence="4">KMM 9576</strain>
    </source>
</reference>
<gene>
    <name evidence="4" type="ORF">MRS75_02720</name>
</gene>
<dbReference type="Gene3D" id="1.25.40.10">
    <property type="entry name" value="Tetratricopeptide repeat domain"/>
    <property type="match status" value="1"/>
</dbReference>
<evidence type="ECO:0000313" key="4">
    <source>
        <dbReference type="EMBL" id="MDI7920993.1"/>
    </source>
</evidence>
<dbReference type="Pfam" id="PF14559">
    <property type="entry name" value="TPR_19"/>
    <property type="match status" value="1"/>
</dbReference>
<evidence type="ECO:0000256" key="2">
    <source>
        <dbReference type="SAM" id="MobiDB-lite"/>
    </source>
</evidence>
<feature type="signal peptide" evidence="3">
    <location>
        <begin position="1"/>
        <end position="30"/>
    </location>
</feature>
<evidence type="ECO:0000313" key="5">
    <source>
        <dbReference type="Proteomes" id="UP001161580"/>
    </source>
</evidence>
<evidence type="ECO:0000256" key="1">
    <source>
        <dbReference type="PROSITE-ProRule" id="PRU00339"/>
    </source>
</evidence>
<keyword evidence="3" id="KW-0732">Signal</keyword>
<dbReference type="InterPro" id="IPR019734">
    <property type="entry name" value="TPR_rpt"/>
</dbReference>
<accession>A0AAE3QBK8</accession>
<keyword evidence="1" id="KW-0802">TPR repeat</keyword>
<organism evidence="4 5">
    <name type="scientific">Ferirhizobium litorale</name>
    <dbReference type="NCBI Taxonomy" id="2927786"/>
    <lineage>
        <taxon>Bacteria</taxon>
        <taxon>Pseudomonadati</taxon>
        <taxon>Pseudomonadota</taxon>
        <taxon>Alphaproteobacteria</taxon>
        <taxon>Hyphomicrobiales</taxon>
        <taxon>Rhizobiaceae</taxon>
        <taxon>Ferirhizobium</taxon>
    </lineage>
</organism>
<keyword evidence="5" id="KW-1185">Reference proteome</keyword>
<protein>
    <submittedName>
        <fullName evidence="4">Tetratricopeptide repeat protein</fullName>
    </submittedName>
</protein>
<dbReference type="Proteomes" id="UP001161580">
    <property type="component" value="Unassembled WGS sequence"/>
</dbReference>
<dbReference type="PROSITE" id="PS50005">
    <property type="entry name" value="TPR"/>
    <property type="match status" value="1"/>
</dbReference>
<name>A0AAE3QBK8_9HYPH</name>
<feature type="chain" id="PRO_5042199988" evidence="3">
    <location>
        <begin position="31"/>
        <end position="197"/>
    </location>
</feature>
<dbReference type="SUPFAM" id="SSF48452">
    <property type="entry name" value="TPR-like"/>
    <property type="match status" value="1"/>
</dbReference>
<sequence>MSNSTPALGLFCGVAAFVAASLASPIVVLAAGDGGSGGSNGSGGSSDPPVKTQTTTKCKDGKIWSTEKKMCVRAQKNSFNDDELYDAARELAYDGQYQKAIELLQLARNQKDPRILNYLGFANRKAGRMDVGMEYYREALKIDPDYILARSYMGEALLQQGDREGARVQLVEIRDRGGEDTWAYRALLQALNGYSAY</sequence>
<dbReference type="RefSeq" id="WP_311794236.1">
    <property type="nucleotide sequence ID" value="NZ_JALDYY010000001.1"/>
</dbReference>
<evidence type="ECO:0000256" key="3">
    <source>
        <dbReference type="SAM" id="SignalP"/>
    </source>
</evidence>
<dbReference type="EMBL" id="JALDYZ010000001">
    <property type="protein sequence ID" value="MDI7920993.1"/>
    <property type="molecule type" value="Genomic_DNA"/>
</dbReference>
<dbReference type="AlphaFoldDB" id="A0AAE3QBK8"/>
<comment type="caution">
    <text evidence="4">The sequence shown here is derived from an EMBL/GenBank/DDBJ whole genome shotgun (WGS) entry which is preliminary data.</text>
</comment>
<dbReference type="InterPro" id="IPR011990">
    <property type="entry name" value="TPR-like_helical_dom_sf"/>
</dbReference>